<dbReference type="PANTHER" id="PTHR35848:SF9">
    <property type="entry name" value="SLL1358 PROTEIN"/>
    <property type="match status" value="1"/>
</dbReference>
<dbReference type="InterPro" id="IPR011051">
    <property type="entry name" value="RmlC_Cupin_sf"/>
</dbReference>
<name>A0ABR9XEH3_9SPHI</name>
<keyword evidence="1" id="KW-0479">Metal-binding</keyword>
<keyword evidence="4" id="KW-1185">Reference proteome</keyword>
<evidence type="ECO:0000256" key="1">
    <source>
        <dbReference type="ARBA" id="ARBA00022723"/>
    </source>
</evidence>
<dbReference type="InterPro" id="IPR013096">
    <property type="entry name" value="Cupin_2"/>
</dbReference>
<dbReference type="Gene3D" id="2.60.120.10">
    <property type="entry name" value="Jelly Rolls"/>
    <property type="match status" value="1"/>
</dbReference>
<dbReference type="SUPFAM" id="SSF51182">
    <property type="entry name" value="RmlC-like cupins"/>
    <property type="match status" value="1"/>
</dbReference>
<comment type="caution">
    <text evidence="3">The sequence shown here is derived from an EMBL/GenBank/DDBJ whole genome shotgun (WGS) entry which is preliminary data.</text>
</comment>
<gene>
    <name evidence="3" type="ORF">IRJ18_04420</name>
</gene>
<evidence type="ECO:0000313" key="4">
    <source>
        <dbReference type="Proteomes" id="UP000632774"/>
    </source>
</evidence>
<dbReference type="InterPro" id="IPR051610">
    <property type="entry name" value="GPI/OXD"/>
</dbReference>
<evidence type="ECO:0000313" key="3">
    <source>
        <dbReference type="EMBL" id="MBE9665595.1"/>
    </source>
</evidence>
<dbReference type="Proteomes" id="UP000632774">
    <property type="component" value="Unassembled WGS sequence"/>
</dbReference>
<evidence type="ECO:0000259" key="2">
    <source>
        <dbReference type="Pfam" id="PF07883"/>
    </source>
</evidence>
<dbReference type="InterPro" id="IPR014710">
    <property type="entry name" value="RmlC-like_jellyroll"/>
</dbReference>
<organism evidence="3 4">
    <name type="scientific">Mucilaginibacter boryungensis</name>
    <dbReference type="NCBI Taxonomy" id="768480"/>
    <lineage>
        <taxon>Bacteria</taxon>
        <taxon>Pseudomonadati</taxon>
        <taxon>Bacteroidota</taxon>
        <taxon>Sphingobacteriia</taxon>
        <taxon>Sphingobacteriales</taxon>
        <taxon>Sphingobacteriaceae</taxon>
        <taxon>Mucilaginibacter</taxon>
    </lineage>
</organism>
<dbReference type="RefSeq" id="WP_194104992.1">
    <property type="nucleotide sequence ID" value="NZ_JADFFM010000001.1"/>
</dbReference>
<accession>A0ABR9XEH3</accession>
<reference evidence="3 4" key="1">
    <citation type="submission" date="2020-10" db="EMBL/GenBank/DDBJ databases">
        <title>Mucilaginibacter mali sp. nov., isolated from rhizosphere soil of apple orchard.</title>
        <authorList>
            <person name="Lee J.-S."/>
            <person name="Kim H.S."/>
            <person name="Kim J.-S."/>
        </authorList>
    </citation>
    <scope>NUCLEOTIDE SEQUENCE [LARGE SCALE GENOMIC DNA]</scope>
    <source>
        <strain evidence="3 4">KCTC 23157</strain>
    </source>
</reference>
<dbReference type="Pfam" id="PF07883">
    <property type="entry name" value="Cupin_2"/>
    <property type="match status" value="1"/>
</dbReference>
<feature type="domain" description="Cupin type-2" evidence="2">
    <location>
        <begin position="38"/>
        <end position="102"/>
    </location>
</feature>
<dbReference type="PANTHER" id="PTHR35848">
    <property type="entry name" value="OXALATE-BINDING PROTEIN"/>
    <property type="match status" value="1"/>
</dbReference>
<protein>
    <submittedName>
        <fullName evidence="3">Cupin domain-containing protein</fullName>
    </submittedName>
</protein>
<sequence>MAAPVYSKDDCIQHYEWGNGCHGWTFVDTDELSVKQELMPPSASEELHYHAKATQFFFILKGSAIFYIDGQIKILTEHQGIEIQPGQQHRISNHSEADLEFMLYSHPSTKHDRINIEQN</sequence>
<proteinExistence type="predicted"/>
<dbReference type="EMBL" id="JADFFM010000001">
    <property type="protein sequence ID" value="MBE9665595.1"/>
    <property type="molecule type" value="Genomic_DNA"/>
</dbReference>